<reference evidence="6" key="1">
    <citation type="submission" date="2022-10" db="EMBL/GenBank/DDBJ databases">
        <title>Culturing micro-colonial fungi from biological soil crusts in the Mojave desert and describing Neophaeococcomyces mojavensis, and introducing the new genera and species Taxawa tesnikishii.</title>
        <authorList>
            <person name="Kurbessoian T."/>
            <person name="Stajich J.E."/>
        </authorList>
    </citation>
    <scope>NUCLEOTIDE SEQUENCE</scope>
    <source>
        <strain evidence="6">TK_41</strain>
    </source>
</reference>
<comment type="caution">
    <text evidence="6">The sequence shown here is derived from an EMBL/GenBank/DDBJ whole genome shotgun (WGS) entry which is preliminary data.</text>
</comment>
<dbReference type="Pfam" id="PF01544">
    <property type="entry name" value="CorA"/>
    <property type="match status" value="1"/>
</dbReference>
<dbReference type="SUPFAM" id="SSF144083">
    <property type="entry name" value="Magnesium transport protein CorA, transmembrane region"/>
    <property type="match status" value="1"/>
</dbReference>
<dbReference type="EMBL" id="JAPDRK010000002">
    <property type="protein sequence ID" value="KAJ9615175.1"/>
    <property type="molecule type" value="Genomic_DNA"/>
</dbReference>
<comment type="subcellular location">
    <subcellularLocation>
        <location evidence="1">Membrane</location>
        <topology evidence="1">Multi-pass membrane protein</topology>
    </subcellularLocation>
</comment>
<proteinExistence type="predicted"/>
<accession>A0AA39CPE8</accession>
<evidence type="ECO:0000256" key="3">
    <source>
        <dbReference type="ARBA" id="ARBA00022989"/>
    </source>
</evidence>
<evidence type="ECO:0008006" key="8">
    <source>
        <dbReference type="Google" id="ProtNLM"/>
    </source>
</evidence>
<gene>
    <name evidence="6" type="ORF">H2200_001249</name>
</gene>
<dbReference type="InterPro" id="IPR045863">
    <property type="entry name" value="CorA_TM1_TM2"/>
</dbReference>
<evidence type="ECO:0000256" key="2">
    <source>
        <dbReference type="ARBA" id="ARBA00022692"/>
    </source>
</evidence>
<dbReference type="AlphaFoldDB" id="A0AA39CPE8"/>
<evidence type="ECO:0000256" key="4">
    <source>
        <dbReference type="ARBA" id="ARBA00023136"/>
    </source>
</evidence>
<organism evidence="6 7">
    <name type="scientific">Cladophialophora chaetospira</name>
    <dbReference type="NCBI Taxonomy" id="386627"/>
    <lineage>
        <taxon>Eukaryota</taxon>
        <taxon>Fungi</taxon>
        <taxon>Dikarya</taxon>
        <taxon>Ascomycota</taxon>
        <taxon>Pezizomycotina</taxon>
        <taxon>Eurotiomycetes</taxon>
        <taxon>Chaetothyriomycetidae</taxon>
        <taxon>Chaetothyriales</taxon>
        <taxon>Herpotrichiellaceae</taxon>
        <taxon>Cladophialophora</taxon>
    </lineage>
</organism>
<sequence length="342" mass="39417">MFTLTIKDISYLSRYYALREWKEEDESELRRSWRLRQVAVYHSFSGPEDAHTFVLLLPEQNGAIQSSLEQIIGCHDHTDIVLSRPMLVHALLFAAHSDNWRTVLKERGDQFSDNENLFAQDMEDLQLDVRFDRMQFWRDLEDRLAPLEPLFLALLSQLEVLQRCDTFLTHANQTGGVAGAEERSLKALPAEYFRSRMNLVKGLMTSAQGLQKRIHNASRLVENTLELRNQSELKAINENLLKLQRENLDDSETVKVITILTMIYLPASFVTSLFGMNVFDYDGNSHKMETARNWWIYLAVWIPLTVVTILLWQLAVLVMKFRRTAQAKKAARRSVQGSGVGG</sequence>
<dbReference type="Proteomes" id="UP001172673">
    <property type="component" value="Unassembled WGS sequence"/>
</dbReference>
<evidence type="ECO:0000313" key="7">
    <source>
        <dbReference type="Proteomes" id="UP001172673"/>
    </source>
</evidence>
<evidence type="ECO:0000313" key="6">
    <source>
        <dbReference type="EMBL" id="KAJ9615175.1"/>
    </source>
</evidence>
<dbReference type="InterPro" id="IPR002523">
    <property type="entry name" value="MgTranspt_CorA/ZnTranspt_ZntB"/>
</dbReference>
<dbReference type="GO" id="GO:0016020">
    <property type="term" value="C:membrane"/>
    <property type="evidence" value="ECO:0007669"/>
    <property type="project" value="UniProtKB-SubCell"/>
</dbReference>
<dbReference type="GO" id="GO:0046873">
    <property type="term" value="F:metal ion transmembrane transporter activity"/>
    <property type="evidence" value="ECO:0007669"/>
    <property type="project" value="InterPro"/>
</dbReference>
<name>A0AA39CPE8_9EURO</name>
<protein>
    <recommendedName>
        <fullName evidence="8">Mg2+ transporter protein, CorA-like/Zinc transport protein ZntB</fullName>
    </recommendedName>
</protein>
<keyword evidence="3 5" id="KW-1133">Transmembrane helix</keyword>
<evidence type="ECO:0000256" key="5">
    <source>
        <dbReference type="SAM" id="Phobius"/>
    </source>
</evidence>
<keyword evidence="2 5" id="KW-0812">Transmembrane</keyword>
<feature type="transmembrane region" description="Helical" evidence="5">
    <location>
        <begin position="294"/>
        <end position="319"/>
    </location>
</feature>
<evidence type="ECO:0000256" key="1">
    <source>
        <dbReference type="ARBA" id="ARBA00004141"/>
    </source>
</evidence>
<keyword evidence="7" id="KW-1185">Reference proteome</keyword>
<keyword evidence="4 5" id="KW-0472">Membrane</keyword>
<dbReference type="Gene3D" id="1.20.58.340">
    <property type="entry name" value="Magnesium transport protein CorA, transmembrane region"/>
    <property type="match status" value="1"/>
</dbReference>
<feature type="transmembrane region" description="Helical" evidence="5">
    <location>
        <begin position="254"/>
        <end position="274"/>
    </location>
</feature>